<sequence>MPADSPHANLCKCILSAVALGYPAPTLLNWHGEFNRPEWHLAGSHIAKLESLLAVIHDLLARLDETRASQHDLVMLVDAYDVWFQLPPSVLIERYHELNRQANDRIRMQWQAFAPGFPLGPPRQSIVVTSAKDCHPGKDSGTDPSYAHWPPSPMPDDLYGPQTDALLAILDPARRFRKVRPRCVNSGLIMGPMAALRHALQRCAQKVERIARSGRQLWSDQALFGQVMGDQELWREWVRELGAAWNGTTADMRHSKLPFKVRDIAAAALRNKTFDFGIGLDYNFTTIPPTCSAEEDGFFVRLDDSTAAQQQSTKAGVPGHVRFHGLPADLKRAGRFDAALATVPWGDVPLYTDFFFGTTPVGIHHNAYVDNLKPWRISNWWHMMWFHPHLRRLVERNLRQGPTMMAKVAHPHDSTAPDLEYWRDDNKFVTVFKPATPGEGLHMALDWDGVCQKGPKPWHQEVFGDGMGPLLP</sequence>
<organism evidence="1 2">
    <name type="scientific">Ophiocordyceps australis</name>
    <dbReference type="NCBI Taxonomy" id="1399860"/>
    <lineage>
        <taxon>Eukaryota</taxon>
        <taxon>Fungi</taxon>
        <taxon>Dikarya</taxon>
        <taxon>Ascomycota</taxon>
        <taxon>Pezizomycotina</taxon>
        <taxon>Sordariomycetes</taxon>
        <taxon>Hypocreomycetidae</taxon>
        <taxon>Hypocreales</taxon>
        <taxon>Ophiocordycipitaceae</taxon>
        <taxon>Ophiocordyceps</taxon>
    </lineage>
</organism>
<evidence type="ECO:0000313" key="1">
    <source>
        <dbReference type="EMBL" id="PHH69870.1"/>
    </source>
</evidence>
<comment type="caution">
    <text evidence="1">The sequence shown here is derived from an EMBL/GenBank/DDBJ whole genome shotgun (WGS) entry which is preliminary data.</text>
</comment>
<evidence type="ECO:0000313" key="2">
    <source>
        <dbReference type="Proteomes" id="UP000224854"/>
    </source>
</evidence>
<dbReference type="CDD" id="cd22997">
    <property type="entry name" value="GT_LH"/>
    <property type="match status" value="1"/>
</dbReference>
<dbReference type="EMBL" id="NJEU01000875">
    <property type="protein sequence ID" value="PHH69870.1"/>
    <property type="molecule type" value="Genomic_DNA"/>
</dbReference>
<dbReference type="OrthoDB" id="422736at2759"/>
<proteinExistence type="predicted"/>
<dbReference type="PANTHER" id="PTHR36587:SF2">
    <property type="entry name" value="EXPRESSION SITE-ASSOCIATED GENE 3 (ESAG3)-LIKE PROTEIN"/>
    <property type="match status" value="1"/>
</dbReference>
<dbReference type="AlphaFoldDB" id="A0A2C5YQS3"/>
<gene>
    <name evidence="1" type="ORF">CDD82_7466</name>
</gene>
<dbReference type="PANTHER" id="PTHR36587">
    <property type="entry name" value="EXPRESSION SITE-ASSOCIATED GENE 3 (ESAG3)-LIKE PROTEIN"/>
    <property type="match status" value="1"/>
</dbReference>
<reference evidence="1 2" key="1">
    <citation type="submission" date="2017-06" db="EMBL/GenBank/DDBJ databases">
        <title>Ant-infecting Ophiocordyceps genomes reveal a high diversity of potential behavioral manipulation genes and a possible major role for enterotoxins.</title>
        <authorList>
            <person name="De Bekker C."/>
            <person name="Evans H.C."/>
            <person name="Brachmann A."/>
            <person name="Hughes D.P."/>
        </authorList>
    </citation>
    <scope>NUCLEOTIDE SEQUENCE [LARGE SCALE GENOMIC DNA]</scope>
    <source>
        <strain evidence="1 2">1348a</strain>
    </source>
</reference>
<protein>
    <submittedName>
        <fullName evidence="1">Uncharacterized protein</fullName>
    </submittedName>
</protein>
<name>A0A2C5YQS3_9HYPO</name>
<keyword evidence="2" id="KW-1185">Reference proteome</keyword>
<accession>A0A2C5YQS3</accession>
<dbReference type="Proteomes" id="UP000224854">
    <property type="component" value="Unassembled WGS sequence"/>
</dbReference>